<dbReference type="AlphaFoldDB" id="A0AAE1BBT0"/>
<accession>A0AAE1BBT0</accession>
<dbReference type="Proteomes" id="UP001283361">
    <property type="component" value="Unassembled WGS sequence"/>
</dbReference>
<comment type="caution">
    <text evidence="1">The sequence shown here is derived from an EMBL/GenBank/DDBJ whole genome shotgun (WGS) entry which is preliminary data.</text>
</comment>
<keyword evidence="2" id="KW-1185">Reference proteome</keyword>
<proteinExistence type="predicted"/>
<gene>
    <name evidence="1" type="ORF">RRG08_051715</name>
</gene>
<sequence>MFGLVDGRNNGRVYIKSIRGQRFHIILHDNLVFVSSKNASMGKLASTSSWLIARPLQGLHCLTTTGLTLLDHYRAYIARPLQGLHCSTTTGLTLLDHYRAYIARPLQGLHCLTPPSHWSKLLPTGQTRDRLQVLWICPDSQLRENLVEFPLPSQVEGEPPICDSSQGRGACVEITNIGPFKYFSCRK</sequence>
<reference evidence="1" key="1">
    <citation type="journal article" date="2023" name="G3 (Bethesda)">
        <title>A reference genome for the long-term kleptoplast-retaining sea slug Elysia crispata morphotype clarki.</title>
        <authorList>
            <person name="Eastman K.E."/>
            <person name="Pendleton A.L."/>
            <person name="Shaikh M.A."/>
            <person name="Suttiyut T."/>
            <person name="Ogas R."/>
            <person name="Tomko P."/>
            <person name="Gavelis G."/>
            <person name="Widhalm J.R."/>
            <person name="Wisecaver J.H."/>
        </authorList>
    </citation>
    <scope>NUCLEOTIDE SEQUENCE</scope>
    <source>
        <strain evidence="1">ECLA1</strain>
    </source>
</reference>
<organism evidence="1 2">
    <name type="scientific">Elysia crispata</name>
    <name type="common">lettuce slug</name>
    <dbReference type="NCBI Taxonomy" id="231223"/>
    <lineage>
        <taxon>Eukaryota</taxon>
        <taxon>Metazoa</taxon>
        <taxon>Spiralia</taxon>
        <taxon>Lophotrochozoa</taxon>
        <taxon>Mollusca</taxon>
        <taxon>Gastropoda</taxon>
        <taxon>Heterobranchia</taxon>
        <taxon>Euthyneura</taxon>
        <taxon>Panpulmonata</taxon>
        <taxon>Sacoglossa</taxon>
        <taxon>Placobranchoidea</taxon>
        <taxon>Plakobranchidae</taxon>
        <taxon>Elysia</taxon>
    </lineage>
</organism>
<protein>
    <submittedName>
        <fullName evidence="1">Uncharacterized protein</fullName>
    </submittedName>
</protein>
<dbReference type="EMBL" id="JAWDGP010000204">
    <property type="protein sequence ID" value="KAK3802960.1"/>
    <property type="molecule type" value="Genomic_DNA"/>
</dbReference>
<evidence type="ECO:0000313" key="2">
    <source>
        <dbReference type="Proteomes" id="UP001283361"/>
    </source>
</evidence>
<evidence type="ECO:0000313" key="1">
    <source>
        <dbReference type="EMBL" id="KAK3802960.1"/>
    </source>
</evidence>
<name>A0AAE1BBT0_9GAST</name>